<feature type="non-terminal residue" evidence="1">
    <location>
        <position position="1"/>
    </location>
</feature>
<protein>
    <submittedName>
        <fullName evidence="1">DNA-binding transcriptional regulator</fullName>
    </submittedName>
</protein>
<sequence>QLPLVARPMPFDTAQLEKMRVPFTLLWHKRNSHNPKIVWLKDTIKALYRDIS</sequence>
<evidence type="ECO:0000313" key="1">
    <source>
        <dbReference type="EMBL" id="EHT9942489.1"/>
    </source>
</evidence>
<proteinExistence type="predicted"/>
<comment type="caution">
    <text evidence="1">The sequence shown here is derived from an EMBL/GenBank/DDBJ whole genome shotgun (WGS) entry which is preliminary data.</text>
</comment>
<accession>A0AAD2SLE8</accession>
<gene>
    <name evidence="1" type="ORF">KY227_005710</name>
</gene>
<dbReference type="EMBL" id="ABBJDF010000138">
    <property type="protein sequence ID" value="EHT9942489.1"/>
    <property type="molecule type" value="Genomic_DNA"/>
</dbReference>
<dbReference type="AlphaFoldDB" id="A0AAD2SLE8"/>
<organism evidence="1">
    <name type="scientific">Citrobacter freundii</name>
    <dbReference type="NCBI Taxonomy" id="546"/>
    <lineage>
        <taxon>Bacteria</taxon>
        <taxon>Pseudomonadati</taxon>
        <taxon>Pseudomonadota</taxon>
        <taxon>Gammaproteobacteria</taxon>
        <taxon>Enterobacterales</taxon>
        <taxon>Enterobacteriaceae</taxon>
        <taxon>Citrobacter</taxon>
        <taxon>Citrobacter freundii complex</taxon>
    </lineage>
</organism>
<dbReference type="GO" id="GO:0003677">
    <property type="term" value="F:DNA binding"/>
    <property type="evidence" value="ECO:0007669"/>
    <property type="project" value="UniProtKB-KW"/>
</dbReference>
<keyword evidence="1" id="KW-0238">DNA-binding</keyword>
<name>A0AAD2SLE8_CITFR</name>
<reference evidence="1" key="1">
    <citation type="submission" date="2021-07" db="EMBL/GenBank/DDBJ databases">
        <authorList>
            <consortium name="Clinical and Environmental Microbiology Branch: Whole genome sequencing antimicrobial resistance pathogens in the healthcare setting"/>
        </authorList>
    </citation>
    <scope>NUCLEOTIDE SEQUENCE</scope>
    <source>
        <strain evidence="1">2021DK-00049</strain>
    </source>
</reference>